<dbReference type="InterPro" id="IPR050338">
    <property type="entry name" value="DisA"/>
</dbReference>
<evidence type="ECO:0000256" key="7">
    <source>
        <dbReference type="ARBA" id="ARBA00022840"/>
    </source>
</evidence>
<organism evidence="12 13">
    <name type="scientific">Aureibaculum marinum</name>
    <dbReference type="NCBI Taxonomy" id="2487930"/>
    <lineage>
        <taxon>Bacteria</taxon>
        <taxon>Pseudomonadati</taxon>
        <taxon>Bacteroidota</taxon>
        <taxon>Flavobacteriia</taxon>
        <taxon>Flavobacteriales</taxon>
        <taxon>Flavobacteriaceae</taxon>
        <taxon>Aureibaculum</taxon>
    </lineage>
</organism>
<dbReference type="InterPro" id="IPR014046">
    <property type="entry name" value="C-di-AMP_synthase"/>
</dbReference>
<evidence type="ECO:0000259" key="11">
    <source>
        <dbReference type="PROSITE" id="PS51794"/>
    </source>
</evidence>
<name>A0A3N4NZA4_9FLAO</name>
<keyword evidence="8 10" id="KW-1133">Transmembrane helix</keyword>
<accession>A0A3N4NZA4</accession>
<dbReference type="AlphaFoldDB" id="A0A3N4NZA4"/>
<evidence type="ECO:0000256" key="1">
    <source>
        <dbReference type="ARBA" id="ARBA00000877"/>
    </source>
</evidence>
<keyword evidence="3 10" id="KW-0808">Transferase</keyword>
<keyword evidence="2 10" id="KW-1003">Cell membrane</keyword>
<dbReference type="HAMAP" id="MF_01499">
    <property type="entry name" value="DacA"/>
    <property type="match status" value="1"/>
</dbReference>
<dbReference type="InterPro" id="IPR034701">
    <property type="entry name" value="CdaA"/>
</dbReference>
<evidence type="ECO:0000313" key="13">
    <source>
        <dbReference type="Proteomes" id="UP000270856"/>
    </source>
</evidence>
<dbReference type="Pfam" id="PF19293">
    <property type="entry name" value="CdaA_N"/>
    <property type="match status" value="1"/>
</dbReference>
<evidence type="ECO:0000256" key="10">
    <source>
        <dbReference type="HAMAP-Rule" id="MF_01499"/>
    </source>
</evidence>
<evidence type="ECO:0000256" key="9">
    <source>
        <dbReference type="ARBA" id="ARBA00023136"/>
    </source>
</evidence>
<dbReference type="InterPro" id="IPR003390">
    <property type="entry name" value="DNA_integrity_scan_DisA_N"/>
</dbReference>
<feature type="transmembrane region" description="Helical" evidence="10">
    <location>
        <begin position="64"/>
        <end position="80"/>
    </location>
</feature>
<evidence type="ECO:0000256" key="8">
    <source>
        <dbReference type="ARBA" id="ARBA00022989"/>
    </source>
</evidence>
<gene>
    <name evidence="10" type="primary">dacA</name>
    <name evidence="12" type="ORF">EGM88_02525</name>
</gene>
<feature type="domain" description="DAC" evidence="11">
    <location>
        <begin position="81"/>
        <end position="254"/>
    </location>
</feature>
<dbReference type="GO" id="GO:0005524">
    <property type="term" value="F:ATP binding"/>
    <property type="evidence" value="ECO:0007669"/>
    <property type="project" value="UniProtKB-UniRule"/>
</dbReference>
<proteinExistence type="inferred from homology"/>
<feature type="transmembrane region" description="Helical" evidence="10">
    <location>
        <begin position="35"/>
        <end position="52"/>
    </location>
</feature>
<dbReference type="GO" id="GO:0006171">
    <property type="term" value="P:cAMP biosynthetic process"/>
    <property type="evidence" value="ECO:0007669"/>
    <property type="project" value="InterPro"/>
</dbReference>
<sequence length="264" mass="29668">MDAFKFLDFSFLDILDIVLVAILLYYVYKLIRGTAAINIFLGIAIVYLIWKLTVALKMELLSDILGKFLGGGFIALIIVFQQEIRKFLLMVGSTNFTTKKGFLKRFKLLSNMRGTDDFISTDVDSIIDACDDMAKTKTGALIIIQRNNNLEIVKQTGDKMNAEVNRALLKSIFFKNSPLHDGALIIEDNFITATRVILPVEKDISIPARFGLRHRAAIGITMRSDALALAVSEETGQISYIKDGEFILYKDINSLKELIKEDLE</sequence>
<keyword evidence="6 10" id="KW-0547">Nucleotide-binding</keyword>
<keyword evidence="7 10" id="KW-0067">ATP-binding</keyword>
<dbReference type="EMBL" id="RPFJ01000002">
    <property type="protein sequence ID" value="RPE00158.1"/>
    <property type="molecule type" value="Genomic_DNA"/>
</dbReference>
<evidence type="ECO:0000256" key="2">
    <source>
        <dbReference type="ARBA" id="ARBA00022475"/>
    </source>
</evidence>
<keyword evidence="4 10" id="KW-0812">Transmembrane</keyword>
<evidence type="ECO:0000256" key="5">
    <source>
        <dbReference type="ARBA" id="ARBA00022695"/>
    </source>
</evidence>
<dbReference type="RefSeq" id="WP_123896392.1">
    <property type="nucleotide sequence ID" value="NZ_RPFJ01000002.1"/>
</dbReference>
<evidence type="ECO:0000256" key="3">
    <source>
        <dbReference type="ARBA" id="ARBA00022679"/>
    </source>
</evidence>
<protein>
    <recommendedName>
        <fullName evidence="10">Diadenylate cyclase</fullName>
        <shortName evidence="10">DAC</shortName>
        <ecNumber evidence="10">2.7.7.85</ecNumber>
    </recommendedName>
    <alternativeName>
        <fullName evidence="10">Cyclic-di-AMP synthase</fullName>
        <shortName evidence="10">c-di-AMP synthase</shortName>
    </alternativeName>
</protein>
<keyword evidence="13" id="KW-1185">Reference proteome</keyword>
<dbReference type="PIRSF" id="PIRSF004793">
    <property type="entry name" value="UCP004793"/>
    <property type="match status" value="1"/>
</dbReference>
<comment type="function">
    <text evidence="10">Catalyzes the condensation of 2 ATP molecules into cyclic di-AMP (c-di-AMP), a second messenger used to regulate differing processes in different bacteria.</text>
</comment>
<dbReference type="PANTHER" id="PTHR34185">
    <property type="entry name" value="DIADENYLATE CYCLASE"/>
    <property type="match status" value="1"/>
</dbReference>
<dbReference type="InterPro" id="IPR045585">
    <property type="entry name" value="CdaA_N"/>
</dbReference>
<evidence type="ECO:0000256" key="4">
    <source>
        <dbReference type="ARBA" id="ARBA00022692"/>
    </source>
</evidence>
<dbReference type="Pfam" id="PF02457">
    <property type="entry name" value="DAC"/>
    <property type="match status" value="1"/>
</dbReference>
<evidence type="ECO:0000256" key="6">
    <source>
        <dbReference type="ARBA" id="ARBA00022741"/>
    </source>
</evidence>
<keyword evidence="9 10" id="KW-0472">Membrane</keyword>
<keyword evidence="5 10" id="KW-0548">Nucleotidyltransferase</keyword>
<dbReference type="PANTHER" id="PTHR34185:SF1">
    <property type="entry name" value="DIADENYLATE CYCLASE"/>
    <property type="match status" value="1"/>
</dbReference>
<comment type="similarity">
    <text evidence="10">Belongs to the adenylate cyclase family. DacA/CdaA subfamily.</text>
</comment>
<comment type="catalytic activity">
    <reaction evidence="1 10">
        <text>2 ATP = 3',3'-c-di-AMP + 2 diphosphate</text>
        <dbReference type="Rhea" id="RHEA:35655"/>
        <dbReference type="ChEBI" id="CHEBI:30616"/>
        <dbReference type="ChEBI" id="CHEBI:33019"/>
        <dbReference type="ChEBI" id="CHEBI:71500"/>
        <dbReference type="EC" id="2.7.7.85"/>
    </reaction>
</comment>
<evidence type="ECO:0000313" key="12">
    <source>
        <dbReference type="EMBL" id="RPE00158.1"/>
    </source>
</evidence>
<dbReference type="EC" id="2.7.7.85" evidence="10"/>
<dbReference type="SUPFAM" id="SSF143597">
    <property type="entry name" value="YojJ-like"/>
    <property type="match status" value="1"/>
</dbReference>
<dbReference type="PROSITE" id="PS51794">
    <property type="entry name" value="DAC"/>
    <property type="match status" value="1"/>
</dbReference>
<comment type="caution">
    <text evidence="10">Lacks conserved residue(s) required for the propagation of feature annotation.</text>
</comment>
<comment type="caution">
    <text evidence="12">The sequence shown here is derived from an EMBL/GenBank/DDBJ whole genome shotgun (WGS) entry which is preliminary data.</text>
</comment>
<reference evidence="12 13" key="1">
    <citation type="submission" date="2018-11" db="EMBL/GenBank/DDBJ databases">
        <title>Aureibaculum marinum gen. nov., sp. nov., a member of the family Flavobacteriaceae isolated from the Bohai Sea.</title>
        <authorList>
            <person name="Ji X."/>
        </authorList>
    </citation>
    <scope>NUCLEOTIDE SEQUENCE [LARGE SCALE GENOMIC DNA]</scope>
    <source>
        <strain evidence="12 13">BH-SD17</strain>
    </source>
</reference>
<dbReference type="GO" id="GO:0004016">
    <property type="term" value="F:adenylate cyclase activity"/>
    <property type="evidence" value="ECO:0007669"/>
    <property type="project" value="UniProtKB-UniRule"/>
</dbReference>
<dbReference type="OrthoDB" id="9807385at2"/>
<dbReference type="GO" id="GO:0106408">
    <property type="term" value="F:diadenylate cyclase activity"/>
    <property type="evidence" value="ECO:0007669"/>
    <property type="project" value="UniProtKB-EC"/>
</dbReference>
<dbReference type="InterPro" id="IPR036888">
    <property type="entry name" value="DNA_integrity_DisA_N_sf"/>
</dbReference>
<dbReference type="Proteomes" id="UP000270856">
    <property type="component" value="Unassembled WGS sequence"/>
</dbReference>
<comment type="subunit">
    <text evidence="10">Probably a homodimer.</text>
</comment>
<dbReference type="Gene3D" id="3.40.1700.10">
    <property type="entry name" value="DNA integrity scanning protein, DisA, N-terminal domain"/>
    <property type="match status" value="1"/>
</dbReference>
<feature type="transmembrane region" description="Helical" evidence="10">
    <location>
        <begin position="6"/>
        <end position="28"/>
    </location>
</feature>